<dbReference type="OrthoDB" id="1354075at2"/>
<sequence>MASGNLQFLNKRYIIYRLFDLKKACISFSLLLFFTACKVPVENKISSVPVYNVAYSYPKEILKPMQQEYPNLVLIEKSAYAKLFWDFYDKQIFPSVSTTDINNDQKNDFGYIVEVNGKLKVAIAISNGNKYHYWLSPFALGPREKHGVDFCIDVEPAGRTDIVKPATRSLLLQKNGFVIKKLEQDNLILYENEGQITTFFMK</sequence>
<evidence type="ECO:0000313" key="2">
    <source>
        <dbReference type="Proteomes" id="UP000487757"/>
    </source>
</evidence>
<dbReference type="EMBL" id="WKKH01000004">
    <property type="protein sequence ID" value="MRX75231.1"/>
    <property type="molecule type" value="Genomic_DNA"/>
</dbReference>
<keyword evidence="2" id="KW-1185">Reference proteome</keyword>
<comment type="caution">
    <text evidence="1">The sequence shown here is derived from an EMBL/GenBank/DDBJ whole genome shotgun (WGS) entry which is preliminary data.</text>
</comment>
<name>A0A7K0FUZ1_9SPHI</name>
<reference evidence="1 2" key="1">
    <citation type="submission" date="2019-11" db="EMBL/GenBank/DDBJ databases">
        <title>Pedobacter petrophilus genome.</title>
        <authorList>
            <person name="Feldbauer M.J."/>
            <person name="Newman J.D."/>
        </authorList>
    </citation>
    <scope>NUCLEOTIDE SEQUENCE [LARGE SCALE GENOMIC DNA]</scope>
    <source>
        <strain evidence="1 2">LMG 29686</strain>
    </source>
</reference>
<proteinExistence type="predicted"/>
<dbReference type="Proteomes" id="UP000487757">
    <property type="component" value="Unassembled WGS sequence"/>
</dbReference>
<dbReference type="AlphaFoldDB" id="A0A7K0FUZ1"/>
<organism evidence="1 2">
    <name type="scientific">Pedobacter petrophilus</name>
    <dbReference type="NCBI Taxonomy" id="1908241"/>
    <lineage>
        <taxon>Bacteria</taxon>
        <taxon>Pseudomonadati</taxon>
        <taxon>Bacteroidota</taxon>
        <taxon>Sphingobacteriia</taxon>
        <taxon>Sphingobacteriales</taxon>
        <taxon>Sphingobacteriaceae</taxon>
        <taxon>Pedobacter</taxon>
    </lineage>
</organism>
<evidence type="ECO:0000313" key="1">
    <source>
        <dbReference type="EMBL" id="MRX75231.1"/>
    </source>
</evidence>
<protein>
    <submittedName>
        <fullName evidence="1">Uncharacterized protein</fullName>
    </submittedName>
</protein>
<accession>A0A7K0FUZ1</accession>
<gene>
    <name evidence="1" type="ORF">GJU39_03940</name>
</gene>
<dbReference type="RefSeq" id="WP_154279392.1">
    <property type="nucleotide sequence ID" value="NZ_JBHUJQ010000001.1"/>
</dbReference>